<dbReference type="Proteomes" id="UP000219182">
    <property type="component" value="Unassembled WGS sequence"/>
</dbReference>
<protein>
    <recommendedName>
        <fullName evidence="4">Zinc resistance-associated protein</fullName>
    </recommendedName>
</protein>
<evidence type="ECO:0008006" key="4">
    <source>
        <dbReference type="Google" id="ProtNLM"/>
    </source>
</evidence>
<gene>
    <name evidence="2" type="ORF">CN311_10700</name>
</gene>
<proteinExistence type="predicted"/>
<accession>A0A2A6FGK7</accession>
<evidence type="ECO:0000256" key="1">
    <source>
        <dbReference type="SAM" id="SignalP"/>
    </source>
</evidence>
<evidence type="ECO:0000313" key="3">
    <source>
        <dbReference type="Proteomes" id="UP000219182"/>
    </source>
</evidence>
<dbReference type="RefSeq" id="WP_097573524.1">
    <property type="nucleotide sequence ID" value="NZ_NWQG01000053.1"/>
</dbReference>
<dbReference type="EMBL" id="NWQG01000053">
    <property type="protein sequence ID" value="PDQ21077.1"/>
    <property type="molecule type" value="Genomic_DNA"/>
</dbReference>
<sequence length="144" mass="15371">MRSFAPGTLRTVTLTALFITAPFAGAYAAGHHRGSALDESAPPAFYGPRERSLIDQIQGVDKGIADAREAETIAPAQAQKLHMRAAHISRIAERTAAANHGRIPAPQYRQLLRRLDNVDQALRVDSGTGFLMGDGADGGHYPNG</sequence>
<keyword evidence="1" id="KW-0732">Signal</keyword>
<feature type="signal peptide" evidence="1">
    <location>
        <begin position="1"/>
        <end position="28"/>
    </location>
</feature>
<evidence type="ECO:0000313" key="2">
    <source>
        <dbReference type="EMBL" id="PDQ21077.1"/>
    </source>
</evidence>
<keyword evidence="3" id="KW-1185">Reference proteome</keyword>
<reference evidence="2 3" key="1">
    <citation type="submission" date="2017-09" db="EMBL/GenBank/DDBJ databases">
        <title>Mesorhizobum sanjuanii sp. nov. isolated from nodules of Lotus tenuis in saline-alkaline lowlands of Flooding Pampa.</title>
        <authorList>
            <person name="Sannazzaro A.I."/>
            <person name="Torres Tejerizo G.A."/>
            <person name="Fontana F."/>
            <person name="Cumpa Velazquez L.M."/>
            <person name="Hansen L."/>
            <person name="Pistorio M."/>
            <person name="Estrella M.J."/>
        </authorList>
    </citation>
    <scope>NUCLEOTIDE SEQUENCE [LARGE SCALE GENOMIC DNA]</scope>
    <source>
        <strain evidence="2 3">BSA136</strain>
    </source>
</reference>
<dbReference type="AlphaFoldDB" id="A0A2A6FGK7"/>
<organism evidence="2 3">
    <name type="scientific">Mesorhizobium sanjuanii</name>
    <dbReference type="NCBI Taxonomy" id="2037900"/>
    <lineage>
        <taxon>Bacteria</taxon>
        <taxon>Pseudomonadati</taxon>
        <taxon>Pseudomonadota</taxon>
        <taxon>Alphaproteobacteria</taxon>
        <taxon>Hyphomicrobiales</taxon>
        <taxon>Phyllobacteriaceae</taxon>
        <taxon>Mesorhizobium</taxon>
    </lineage>
</organism>
<comment type="caution">
    <text evidence="2">The sequence shown here is derived from an EMBL/GenBank/DDBJ whole genome shotgun (WGS) entry which is preliminary data.</text>
</comment>
<feature type="chain" id="PRO_5013150966" description="Zinc resistance-associated protein" evidence="1">
    <location>
        <begin position="29"/>
        <end position="144"/>
    </location>
</feature>
<name>A0A2A6FGK7_9HYPH</name>